<name>A0A2W5N1N2_9BACT</name>
<dbReference type="Proteomes" id="UP000249417">
    <property type="component" value="Unassembled WGS sequence"/>
</dbReference>
<evidence type="ECO:0008006" key="3">
    <source>
        <dbReference type="Google" id="ProtNLM"/>
    </source>
</evidence>
<dbReference type="AlphaFoldDB" id="A0A2W5N1N2"/>
<accession>A0A2W5N1N2</accession>
<gene>
    <name evidence="1" type="ORF">DI551_05285</name>
</gene>
<reference evidence="1 2" key="1">
    <citation type="submission" date="2017-08" db="EMBL/GenBank/DDBJ databases">
        <title>Infants hospitalized years apart are colonized by the same room-sourced microbial strains.</title>
        <authorList>
            <person name="Brooks B."/>
            <person name="Olm M.R."/>
            <person name="Firek B.A."/>
            <person name="Baker R."/>
            <person name="Thomas B.C."/>
            <person name="Morowitz M.J."/>
            <person name="Banfield J.F."/>
        </authorList>
    </citation>
    <scope>NUCLEOTIDE SEQUENCE [LARGE SCALE GENOMIC DNA]</scope>
    <source>
        <strain evidence="1">S2_005_002_R2_29</strain>
    </source>
</reference>
<protein>
    <recommendedName>
        <fullName evidence="3">Transcriptional regulator</fullName>
    </recommendedName>
</protein>
<dbReference type="EMBL" id="QFQB01000028">
    <property type="protein sequence ID" value="PZQ46329.1"/>
    <property type="molecule type" value="Genomic_DNA"/>
</dbReference>
<organism evidence="1 2">
    <name type="scientific">Micavibrio aeruginosavorus</name>
    <dbReference type="NCBI Taxonomy" id="349221"/>
    <lineage>
        <taxon>Bacteria</taxon>
        <taxon>Pseudomonadati</taxon>
        <taxon>Bdellovibrionota</taxon>
        <taxon>Bdellovibrionia</taxon>
        <taxon>Bdellovibrionales</taxon>
        <taxon>Pseudobdellovibrionaceae</taxon>
        <taxon>Micavibrio</taxon>
    </lineage>
</organism>
<evidence type="ECO:0000313" key="1">
    <source>
        <dbReference type="EMBL" id="PZQ46329.1"/>
    </source>
</evidence>
<sequence length="128" mass="13794">MAEQKTSTAKSTASSSWGMDAPAWIIRLAEACDRTSQSKVAEKINRSPSLVNMVLKNKYPGRLDAIQARFEAAYKSSIECPVLGEISGTDCLKNQALPFNPGNHVAVRLFRACKSCPFNVKCNGGGNA</sequence>
<comment type="caution">
    <text evidence="1">The sequence shown here is derived from an EMBL/GenBank/DDBJ whole genome shotgun (WGS) entry which is preliminary data.</text>
</comment>
<proteinExistence type="predicted"/>
<evidence type="ECO:0000313" key="2">
    <source>
        <dbReference type="Proteomes" id="UP000249417"/>
    </source>
</evidence>